<dbReference type="EMBL" id="JABXYK010000024">
    <property type="protein sequence ID" value="NVP58369.1"/>
    <property type="molecule type" value="Genomic_DNA"/>
</dbReference>
<reference evidence="3 4" key="1">
    <citation type="submission" date="2020-06" db="EMBL/GenBank/DDBJ databases">
        <title>Rhizobium sp.nov. isolated from the tomato plant.</title>
        <authorList>
            <person name="Thin K.K."/>
            <person name="Zhang X."/>
            <person name="He S."/>
        </authorList>
    </citation>
    <scope>NUCLEOTIDE SEQUENCE [LARGE SCALE GENOMIC DNA]</scope>
    <source>
        <strain evidence="3 4">DBTS2</strain>
    </source>
</reference>
<dbReference type="RefSeq" id="WP_176952284.1">
    <property type="nucleotide sequence ID" value="NZ_JABXYK010000024.1"/>
</dbReference>
<evidence type="ECO:0000313" key="4">
    <source>
        <dbReference type="Proteomes" id="UP000659172"/>
    </source>
</evidence>
<name>A0ABX2QNB2_9HYPH</name>
<proteinExistence type="predicted"/>
<comment type="caution">
    <text evidence="3">The sequence shown here is derived from an EMBL/GenBank/DDBJ whole genome shotgun (WGS) entry which is preliminary data.</text>
</comment>
<sequence>MKKVQRSFAVEYKSGRRKPDPKSNSIWGDMDLKSVARDVEEEAKPFVPGKQLDDKSAGDVSSSKAEPAGPLLTQPVRQHTTAAATEETLMGDESDTMINTDAPAVVETPVAPKKQRKPRAKKAAPEATSFDVAAEPTVVSPGAVGKQKRGRKPKSIDGAGTAKRAPMKRSPKVVQAAPVVPPAVDEMADLLQLEEENQRLRKLLAEKLRAENADLRKRLKLD</sequence>
<feature type="compositionally biased region" description="Basic and acidic residues" evidence="2">
    <location>
        <begin position="30"/>
        <end position="44"/>
    </location>
</feature>
<evidence type="ECO:0000313" key="3">
    <source>
        <dbReference type="EMBL" id="NVP58369.1"/>
    </source>
</evidence>
<keyword evidence="1" id="KW-0175">Coiled coil</keyword>
<feature type="region of interest" description="Disordered" evidence="2">
    <location>
        <begin position="1"/>
        <end position="175"/>
    </location>
</feature>
<organism evidence="3 4">
    <name type="scientific">Mycoplana rhizolycopersici</name>
    <dbReference type="NCBI Taxonomy" id="2746702"/>
    <lineage>
        <taxon>Bacteria</taxon>
        <taxon>Pseudomonadati</taxon>
        <taxon>Pseudomonadota</taxon>
        <taxon>Alphaproteobacteria</taxon>
        <taxon>Hyphomicrobiales</taxon>
        <taxon>Rhizobiaceae</taxon>
        <taxon>Mycoplana</taxon>
    </lineage>
</organism>
<protein>
    <submittedName>
        <fullName evidence="3">Transcriptional regulator</fullName>
    </submittedName>
</protein>
<gene>
    <name evidence="3" type="ORF">HV823_24340</name>
</gene>
<evidence type="ECO:0000256" key="1">
    <source>
        <dbReference type="SAM" id="Coils"/>
    </source>
</evidence>
<feature type="compositionally biased region" description="Basic residues" evidence="2">
    <location>
        <begin position="113"/>
        <end position="122"/>
    </location>
</feature>
<feature type="coiled-coil region" evidence="1">
    <location>
        <begin position="183"/>
        <end position="213"/>
    </location>
</feature>
<accession>A0ABX2QNB2</accession>
<dbReference type="Proteomes" id="UP000659172">
    <property type="component" value="Unassembled WGS sequence"/>
</dbReference>
<evidence type="ECO:0000256" key="2">
    <source>
        <dbReference type="SAM" id="MobiDB-lite"/>
    </source>
</evidence>
<keyword evidence="4" id="KW-1185">Reference proteome</keyword>